<dbReference type="GO" id="GO:0000166">
    <property type="term" value="F:nucleotide binding"/>
    <property type="evidence" value="ECO:0007669"/>
    <property type="project" value="UniProtKB-KW"/>
</dbReference>
<accession>A0A0B2SIM8</accession>
<evidence type="ECO:0000259" key="5">
    <source>
        <dbReference type="Pfam" id="PF25019"/>
    </source>
</evidence>
<dbReference type="Gene3D" id="3.80.10.10">
    <property type="entry name" value="Ribonuclease Inhibitor"/>
    <property type="match status" value="1"/>
</dbReference>
<dbReference type="SUPFAM" id="SSF52058">
    <property type="entry name" value="L domain-like"/>
    <property type="match status" value="1"/>
</dbReference>
<organism evidence="6">
    <name type="scientific">Glycine soja</name>
    <name type="common">Wild soybean</name>
    <dbReference type="NCBI Taxonomy" id="3848"/>
    <lineage>
        <taxon>Eukaryota</taxon>
        <taxon>Viridiplantae</taxon>
        <taxon>Streptophyta</taxon>
        <taxon>Embryophyta</taxon>
        <taxon>Tracheophyta</taxon>
        <taxon>Spermatophyta</taxon>
        <taxon>Magnoliopsida</taxon>
        <taxon>eudicotyledons</taxon>
        <taxon>Gunneridae</taxon>
        <taxon>Pentapetalae</taxon>
        <taxon>rosids</taxon>
        <taxon>fabids</taxon>
        <taxon>Fabales</taxon>
        <taxon>Fabaceae</taxon>
        <taxon>Papilionoideae</taxon>
        <taxon>50 kb inversion clade</taxon>
        <taxon>NPAAA clade</taxon>
        <taxon>indigoferoid/millettioid clade</taxon>
        <taxon>Phaseoleae</taxon>
        <taxon>Glycine</taxon>
        <taxon>Glycine subgen. Soja</taxon>
    </lineage>
</organism>
<dbReference type="InterPro" id="IPR041118">
    <property type="entry name" value="Rx_N"/>
</dbReference>
<keyword evidence="3" id="KW-0611">Plant defense</keyword>
<dbReference type="EMBL" id="KN642781">
    <property type="protein sequence ID" value="KHN44890.1"/>
    <property type="molecule type" value="Genomic_DNA"/>
</dbReference>
<dbReference type="Pfam" id="PF13855">
    <property type="entry name" value="LRR_8"/>
    <property type="match status" value="1"/>
</dbReference>
<dbReference type="Proteomes" id="UP000053555">
    <property type="component" value="Unassembled WGS sequence"/>
</dbReference>
<dbReference type="InterPro" id="IPR001611">
    <property type="entry name" value="Leu-rich_rpt"/>
</dbReference>
<dbReference type="AlphaFoldDB" id="A0A0B2SIM8"/>
<reference evidence="6" key="1">
    <citation type="submission" date="2014-07" db="EMBL/GenBank/DDBJ databases">
        <title>Identification of a novel salt tolerance gene in wild soybean by whole-genome sequencing.</title>
        <authorList>
            <person name="Lam H.-M."/>
            <person name="Qi X."/>
            <person name="Li M.-W."/>
            <person name="Liu X."/>
            <person name="Xie M."/>
            <person name="Ni M."/>
            <person name="Xu X."/>
        </authorList>
    </citation>
    <scope>NUCLEOTIDE SEQUENCE [LARGE SCALE GENOMIC DNA]</scope>
    <source>
        <tissue evidence="6">Root</tissue>
    </source>
</reference>
<dbReference type="Pfam" id="PF18052">
    <property type="entry name" value="Rx_N"/>
    <property type="match status" value="1"/>
</dbReference>
<keyword evidence="2" id="KW-0547">Nucleotide-binding</keyword>
<evidence type="ECO:0000256" key="3">
    <source>
        <dbReference type="ARBA" id="ARBA00022821"/>
    </source>
</evidence>
<feature type="domain" description="R13L1/DRL21-like LRR repeat region" evidence="5">
    <location>
        <begin position="226"/>
        <end position="347"/>
    </location>
</feature>
<dbReference type="PANTHER" id="PTHR47186:SF18">
    <property type="entry name" value="RX N-TERMINAL DOMAIN-CONTAINING PROTEIN"/>
    <property type="match status" value="1"/>
</dbReference>
<protein>
    <submittedName>
        <fullName evidence="6">Putative disease resistance RPP13-like protein 1</fullName>
    </submittedName>
</protein>
<evidence type="ECO:0000256" key="1">
    <source>
        <dbReference type="ARBA" id="ARBA00022737"/>
    </source>
</evidence>
<feature type="domain" description="Disease resistance N-terminal" evidence="4">
    <location>
        <begin position="10"/>
        <end position="101"/>
    </location>
</feature>
<dbReference type="GO" id="GO:0006952">
    <property type="term" value="P:defense response"/>
    <property type="evidence" value="ECO:0007669"/>
    <property type="project" value="UniProtKB-KW"/>
</dbReference>
<evidence type="ECO:0000313" key="6">
    <source>
        <dbReference type="EMBL" id="KHN44890.1"/>
    </source>
</evidence>
<evidence type="ECO:0000256" key="2">
    <source>
        <dbReference type="ARBA" id="ARBA00022741"/>
    </source>
</evidence>
<dbReference type="InterPro" id="IPR032675">
    <property type="entry name" value="LRR_dom_sf"/>
</dbReference>
<dbReference type="PANTHER" id="PTHR47186">
    <property type="entry name" value="LEUCINE-RICH REPEAT-CONTAINING PROTEIN 57"/>
    <property type="match status" value="1"/>
</dbReference>
<keyword evidence="1" id="KW-0677">Repeat</keyword>
<dbReference type="Pfam" id="PF25019">
    <property type="entry name" value="LRR_R13L1-DRL21"/>
    <property type="match status" value="1"/>
</dbReference>
<sequence>MAGAVGGAFLSAFLDVVFDKLSTDEVVDFIRGKKLDLNLLENLKSTLSVVGAVLDDAEKKQTKLSCVNQWLIELKDALYDADDLLDEICTKVAAQKKILRSTRKRNLIVASKLKCLRVLSFCGFASLDVLPDSIAKLIHLRYLNLSRTSIKTLPESLCNLYNLQTLVLSYCKMLTRLPTDMQNLINLCHLHIDGTPIGKMPRGMRMLSHLQHLDIFIVGKHQENGIKELGTLSNLHGSLSIRNLENVTRSNEALEARILDKKHINHLSLQWSNGTDFQTKLDVLCKLKPHQGLESLSVWGYNGTIFPDMVGNFYYHNLTSLSSLDCDNCCVLPSLGQLPSLKKPYISRLKSVKTVDAGFYKTEDCPSVTPFSSLET</sequence>
<name>A0A0B2SIM8_GLYSO</name>
<gene>
    <name evidence="6" type="ORF">glysoja_042920</name>
</gene>
<dbReference type="InterPro" id="IPR056789">
    <property type="entry name" value="LRR_R13L1-DRL21"/>
</dbReference>
<evidence type="ECO:0000259" key="4">
    <source>
        <dbReference type="Pfam" id="PF18052"/>
    </source>
</evidence>
<proteinExistence type="predicted"/>